<sequence>MSEQDINDVWYDYAVLFVEKKNESEQGWASLTSNEQDIAALWLLEADVFNGGFIQFFCNWGEEVYRYALRALHTIGATQVLEIVTSAYGCIEHLEEDERLTELWDIPKFLTQEQEQRLDTLDQQFWSNEDQIAEKAYCYYHGKLNMMTI</sequence>
<accession>A0A124DXY0</accession>
<dbReference type="InterPro" id="IPR025402">
    <property type="entry name" value="DMP19_C"/>
</dbReference>
<evidence type="ECO:0000313" key="2">
    <source>
        <dbReference type="EMBL" id="GAS82475.1"/>
    </source>
</evidence>
<dbReference type="AlphaFoldDB" id="A0A124DXY0"/>
<proteinExistence type="predicted"/>
<reference evidence="3" key="2">
    <citation type="submission" date="2016-01" db="EMBL/GenBank/DDBJ databases">
        <title>Draft Genome Sequence of Paenibacillus amylolyticus Heshi-A3 that Was Isolated from Fermented Rice Bran with Aging Salted Mackerel, Which Was Named Heshiko as Traditional Fermented Seafood in Japan.</title>
        <authorList>
            <person name="Akuzawa S."/>
            <person name="Nakagawa J."/>
            <person name="Kanekatsu T."/>
            <person name="Kubota E."/>
            <person name="Ohtake R."/>
            <person name="Suzuki T."/>
            <person name="Kanesaki Y."/>
        </authorList>
    </citation>
    <scope>NUCLEOTIDE SEQUENCE [LARGE SCALE GENOMIC DNA]</scope>
    <source>
        <strain evidence="3">Heshi-A3</strain>
    </source>
</reference>
<comment type="caution">
    <text evidence="2">The sequence shown here is derived from an EMBL/GenBank/DDBJ whole genome shotgun (WGS) entry which is preliminary data.</text>
</comment>
<dbReference type="EMBL" id="BCNV01000001">
    <property type="protein sequence ID" value="GAS82475.1"/>
    <property type="molecule type" value="Genomic_DNA"/>
</dbReference>
<evidence type="ECO:0000313" key="3">
    <source>
        <dbReference type="Proteomes" id="UP000069697"/>
    </source>
</evidence>
<dbReference type="Proteomes" id="UP000069697">
    <property type="component" value="Unassembled WGS sequence"/>
</dbReference>
<name>A0A124DXY0_PAEAM</name>
<dbReference type="Gene3D" id="1.20.1420.60">
    <property type="match status" value="1"/>
</dbReference>
<feature type="domain" description="DNA mimic protein DMP19 C-terminal" evidence="1">
    <location>
        <begin position="30"/>
        <end position="134"/>
    </location>
</feature>
<dbReference type="RefSeq" id="WP_062835015.1">
    <property type="nucleotide sequence ID" value="NZ_BCNV01000001.1"/>
</dbReference>
<protein>
    <recommendedName>
        <fullName evidence="1">DNA mimic protein DMP19 C-terminal domain-containing protein</fullName>
    </recommendedName>
</protein>
<reference evidence="2 3" key="1">
    <citation type="journal article" date="2016" name="Genome Announc.">
        <title>Draft Genome Sequence of Paenibacillus amylolyticus Heshi-A3, Isolated from Fermented Rice Bran in a Japanese Fermented Seafood Dish.</title>
        <authorList>
            <person name="Akuzawa S."/>
            <person name="Nagaoka J."/>
            <person name="Kanekatsu M."/>
            <person name="Kubota E."/>
            <person name="Ohtake R."/>
            <person name="Suzuki T."/>
            <person name="Kanesaki Y."/>
        </authorList>
    </citation>
    <scope>NUCLEOTIDE SEQUENCE [LARGE SCALE GENOMIC DNA]</scope>
    <source>
        <strain evidence="2 3">Heshi-A3</strain>
    </source>
</reference>
<evidence type="ECO:0000259" key="1">
    <source>
        <dbReference type="Pfam" id="PF14300"/>
    </source>
</evidence>
<gene>
    <name evidence="2" type="ORF">PAHA3_2549</name>
</gene>
<organism evidence="2 3">
    <name type="scientific">Paenibacillus amylolyticus</name>
    <dbReference type="NCBI Taxonomy" id="1451"/>
    <lineage>
        <taxon>Bacteria</taxon>
        <taxon>Bacillati</taxon>
        <taxon>Bacillota</taxon>
        <taxon>Bacilli</taxon>
        <taxon>Bacillales</taxon>
        <taxon>Paenibacillaceae</taxon>
        <taxon>Paenibacillus</taxon>
    </lineage>
</organism>
<dbReference type="Pfam" id="PF14300">
    <property type="entry name" value="DMP19"/>
    <property type="match status" value="1"/>
</dbReference>